<comment type="caution">
    <text evidence="2">The sequence shown here is derived from an EMBL/GenBank/DDBJ whole genome shotgun (WGS) entry which is preliminary data.</text>
</comment>
<name>A0A4Q8LTG0_9GAMM</name>
<accession>A0A4Q8LTG0</accession>
<protein>
    <submittedName>
        <fullName evidence="2">Uncharacterized protein</fullName>
    </submittedName>
</protein>
<reference evidence="2 3" key="1">
    <citation type="submission" date="2019-02" db="EMBL/GenBank/DDBJ databases">
        <title>WGS of Pseudoxanthomonas species novum from clinical isolates.</title>
        <authorList>
            <person name="Bernier A.-M."/>
            <person name="Bernard K."/>
            <person name="Vachon A."/>
        </authorList>
    </citation>
    <scope>NUCLEOTIDE SEQUENCE [LARGE SCALE GENOMIC DNA]</scope>
    <source>
        <strain evidence="2 3">NML130969</strain>
    </source>
</reference>
<keyword evidence="1" id="KW-0472">Membrane</keyword>
<keyword evidence="1" id="KW-1133">Transmembrane helix</keyword>
<feature type="transmembrane region" description="Helical" evidence="1">
    <location>
        <begin position="116"/>
        <end position="138"/>
    </location>
</feature>
<feature type="transmembrane region" description="Helical" evidence="1">
    <location>
        <begin position="68"/>
        <end position="96"/>
    </location>
</feature>
<dbReference type="EMBL" id="SHMG01000019">
    <property type="protein sequence ID" value="TAA35120.1"/>
    <property type="molecule type" value="Genomic_DNA"/>
</dbReference>
<sequence length="207" mass="22393">MRNAKEGVALAAIVAKETTEGKWSGTGGGLGFGTGGLGLFVGGMSGTKREQSQRAKEFEAPPKASFNWLYVFAPLILLLVIAAMFGFGSSFVQFMADGQPAATGSLGRAQEGLDQMVSVLGQFVPLLAIVGAALWFIFGRSRREDEENARFKAAEAADRIKEGIYYRLRYVEDDHVVFDPKTGREVPAERNHILSLLNELASSEQAE</sequence>
<evidence type="ECO:0000256" key="1">
    <source>
        <dbReference type="SAM" id="Phobius"/>
    </source>
</evidence>
<gene>
    <name evidence="2" type="ORF">EA655_20515</name>
</gene>
<keyword evidence="1" id="KW-0812">Transmembrane</keyword>
<dbReference type="OrthoDB" id="9256244at2"/>
<organism evidence="2 3">
    <name type="scientific">Pseudoxanthomonas winnipegensis</name>
    <dbReference type="NCBI Taxonomy" id="2480810"/>
    <lineage>
        <taxon>Bacteria</taxon>
        <taxon>Pseudomonadati</taxon>
        <taxon>Pseudomonadota</taxon>
        <taxon>Gammaproteobacteria</taxon>
        <taxon>Lysobacterales</taxon>
        <taxon>Lysobacteraceae</taxon>
        <taxon>Pseudoxanthomonas</taxon>
    </lineage>
</organism>
<evidence type="ECO:0000313" key="3">
    <source>
        <dbReference type="Proteomes" id="UP000294164"/>
    </source>
</evidence>
<dbReference type="RefSeq" id="WP_130536128.1">
    <property type="nucleotide sequence ID" value="NZ_SHMG01000019.1"/>
</dbReference>
<evidence type="ECO:0000313" key="2">
    <source>
        <dbReference type="EMBL" id="TAA35120.1"/>
    </source>
</evidence>
<proteinExistence type="predicted"/>
<dbReference type="AlphaFoldDB" id="A0A4Q8LTG0"/>
<feature type="transmembrane region" description="Helical" evidence="1">
    <location>
        <begin position="29"/>
        <end position="47"/>
    </location>
</feature>
<dbReference type="Proteomes" id="UP000294164">
    <property type="component" value="Unassembled WGS sequence"/>
</dbReference>